<dbReference type="InterPro" id="IPR036779">
    <property type="entry name" value="LysM_dom_sf"/>
</dbReference>
<dbReference type="InterPro" id="IPR051056">
    <property type="entry name" value="Glycosyl_Hydrolase_73"/>
</dbReference>
<evidence type="ECO:0000256" key="3">
    <source>
        <dbReference type="ARBA" id="ARBA00022801"/>
    </source>
</evidence>
<reference evidence="6 7" key="1">
    <citation type="submission" date="2016-07" db="EMBL/GenBank/DDBJ databases">
        <title>Genome analysis of Flavihumibacter stibioxidans YS-17.</title>
        <authorList>
            <person name="Shi K."/>
            <person name="Han Y."/>
            <person name="Wang G."/>
        </authorList>
    </citation>
    <scope>NUCLEOTIDE SEQUENCE [LARGE SCALE GENOMIC DNA]</scope>
    <source>
        <strain evidence="6 7">YS-17</strain>
    </source>
</reference>
<evidence type="ECO:0000313" key="7">
    <source>
        <dbReference type="Proteomes" id="UP000765802"/>
    </source>
</evidence>
<evidence type="ECO:0000256" key="4">
    <source>
        <dbReference type="ARBA" id="ARBA00032108"/>
    </source>
</evidence>
<dbReference type="Proteomes" id="UP000765802">
    <property type="component" value="Unassembled WGS sequence"/>
</dbReference>
<feature type="domain" description="LysM" evidence="5">
    <location>
        <begin position="343"/>
        <end position="386"/>
    </location>
</feature>
<dbReference type="Pfam" id="PF01476">
    <property type="entry name" value="LysM"/>
    <property type="match status" value="3"/>
</dbReference>
<dbReference type="Pfam" id="PF01832">
    <property type="entry name" value="Glucosaminidase"/>
    <property type="match status" value="1"/>
</dbReference>
<dbReference type="Gene3D" id="1.10.530.10">
    <property type="match status" value="1"/>
</dbReference>
<gene>
    <name evidence="6" type="ORF">BC349_05045</name>
</gene>
<keyword evidence="3" id="KW-0378">Hydrolase</keyword>
<evidence type="ECO:0000259" key="5">
    <source>
        <dbReference type="PROSITE" id="PS51782"/>
    </source>
</evidence>
<dbReference type="SMART" id="SM00047">
    <property type="entry name" value="LYZ2"/>
    <property type="match status" value="1"/>
</dbReference>
<keyword evidence="1" id="KW-0929">Antimicrobial</keyword>
<evidence type="ECO:0000313" key="6">
    <source>
        <dbReference type="EMBL" id="MBC6490318.1"/>
    </source>
</evidence>
<proteinExistence type="predicted"/>
<protein>
    <recommendedName>
        <fullName evidence="4">Peptidoglycan hydrolase</fullName>
    </recommendedName>
</protein>
<organism evidence="6 7">
    <name type="scientific">Flavihumibacter stibioxidans</name>
    <dbReference type="NCBI Taxonomy" id="1834163"/>
    <lineage>
        <taxon>Bacteria</taxon>
        <taxon>Pseudomonadati</taxon>
        <taxon>Bacteroidota</taxon>
        <taxon>Chitinophagia</taxon>
        <taxon>Chitinophagales</taxon>
        <taxon>Chitinophagaceae</taxon>
        <taxon>Flavihumibacter</taxon>
    </lineage>
</organism>
<dbReference type="EMBL" id="MBUA01000001">
    <property type="protein sequence ID" value="MBC6490318.1"/>
    <property type="molecule type" value="Genomic_DNA"/>
</dbReference>
<sequence>MIGMMRKLFFILLALVTGNLVIAQQNPVVLEYINTYKQLAIDEMQRTGVPAAIKLAQGIHETEAGRSELVMKSNNHFGIKCKTSWTGGKVYHDDDARGECFRSYLAPDESYRDHSNFLRSNQRYGFLFRLDPTDYKAWAYGLKKAGYATNIKYSQLLIKLIETYDLQQYSLIAMGKLPPTSDLLTGIRPPAETVPVDATPPIVYPQGTFEINDTKVVFVKAGTSLLALANQYQISLSRLLEFNDMTPDEGDILVEDQLVFLHRKRKTGTELFHYVKAGETLYGIAQAQGIRYESLLELNHLSAGMEPAAGERLFLREKSPSRPVLAGSVITATTVSGTQAVFTTHIVRNKETLYGISRRYGVSLHQLIEWNKLNGADLRTGQELIIYTN</sequence>
<feature type="domain" description="LysM" evidence="5">
    <location>
        <begin position="271"/>
        <end position="315"/>
    </location>
</feature>
<dbReference type="InterPro" id="IPR018392">
    <property type="entry name" value="LysM"/>
</dbReference>
<dbReference type="PANTHER" id="PTHR33308">
    <property type="entry name" value="PEPTIDOGLYCAN HYDROLASE FLGJ"/>
    <property type="match status" value="1"/>
</dbReference>
<evidence type="ECO:0000256" key="2">
    <source>
        <dbReference type="ARBA" id="ARBA00022638"/>
    </source>
</evidence>
<comment type="caution">
    <text evidence="6">The sequence shown here is derived from an EMBL/GenBank/DDBJ whole genome shotgun (WGS) entry which is preliminary data.</text>
</comment>
<dbReference type="InterPro" id="IPR002901">
    <property type="entry name" value="MGlyc_endo_b_GlcNAc-like_dom"/>
</dbReference>
<dbReference type="CDD" id="cd00118">
    <property type="entry name" value="LysM"/>
    <property type="match status" value="2"/>
</dbReference>
<dbReference type="Gene3D" id="3.10.350.10">
    <property type="entry name" value="LysM domain"/>
    <property type="match status" value="2"/>
</dbReference>
<keyword evidence="7" id="KW-1185">Reference proteome</keyword>
<dbReference type="SMART" id="SM00257">
    <property type="entry name" value="LysM"/>
    <property type="match status" value="3"/>
</dbReference>
<evidence type="ECO:0000256" key="1">
    <source>
        <dbReference type="ARBA" id="ARBA00022529"/>
    </source>
</evidence>
<keyword evidence="2" id="KW-0081">Bacteriolytic enzyme</keyword>
<name>A0ABR7M5M1_9BACT</name>
<dbReference type="SUPFAM" id="SSF54106">
    <property type="entry name" value="LysM domain"/>
    <property type="match status" value="2"/>
</dbReference>
<accession>A0ABR7M5M1</accession>
<dbReference type="PANTHER" id="PTHR33308:SF9">
    <property type="entry name" value="PEPTIDOGLYCAN HYDROLASE FLGJ"/>
    <property type="match status" value="1"/>
</dbReference>
<dbReference type="PROSITE" id="PS51782">
    <property type="entry name" value="LYSM"/>
    <property type="match status" value="2"/>
</dbReference>